<dbReference type="RefSeq" id="WP_013451199.1">
    <property type="nucleotide sequence ID" value="NC_014758.1"/>
</dbReference>
<dbReference type="SUPFAM" id="SSF53756">
    <property type="entry name" value="UDP-Glycosyltransferase/glycogen phosphorylase"/>
    <property type="match status" value="1"/>
</dbReference>
<reference evidence="3 4" key="2">
    <citation type="journal article" date="2011" name="Stand. Genomic Sci.">
        <title>Complete genome sequence of Calditerrivibrio nitroreducens type strain (Yu37-1).</title>
        <authorList>
            <person name="Pitluck S."/>
            <person name="Sikorski J."/>
            <person name="Zeytun A."/>
            <person name="Lapidus A."/>
            <person name="Nolan M."/>
            <person name="Lucas S."/>
            <person name="Hammon N."/>
            <person name="Deshpande S."/>
            <person name="Cheng J.F."/>
            <person name="Tapia R."/>
            <person name="Han C."/>
            <person name="Goodwin L."/>
            <person name="Liolios K."/>
            <person name="Pagani I."/>
            <person name="Ivanova N."/>
            <person name="Mavromatis K."/>
            <person name="Pati A."/>
            <person name="Chen A."/>
            <person name="Palaniappan K."/>
            <person name="Hauser L."/>
            <person name="Chang Y.J."/>
            <person name="Jeffries C.D."/>
            <person name="Detter J.C."/>
            <person name="Brambilla E."/>
            <person name="Djao O.D."/>
            <person name="Rohde M."/>
            <person name="Spring S."/>
            <person name="Goker M."/>
            <person name="Woyke T."/>
            <person name="Bristow J."/>
            <person name="Eisen J.A."/>
            <person name="Markowitz V."/>
            <person name="Hugenholtz P."/>
            <person name="Kyrpides N.C."/>
            <person name="Klenk H.P."/>
            <person name="Land M."/>
        </authorList>
    </citation>
    <scope>NUCLEOTIDE SEQUENCE [LARGE SCALE GENOMIC DNA]</scope>
    <source>
        <strain evidence="4">DSM 19672 / NBRC 101217 / Yu37-1</strain>
    </source>
</reference>
<reference key="1">
    <citation type="submission" date="2010-11" db="EMBL/GenBank/DDBJ databases">
        <title>The complete genome of chromosome of Calditerrivibrio nitroreducens DSM 19672.</title>
        <authorList>
            <consortium name="US DOE Joint Genome Institute (JGI-PGF)"/>
            <person name="Lucas S."/>
            <person name="Copeland A."/>
            <person name="Lapidus A."/>
            <person name="Bruce D."/>
            <person name="Goodwin L."/>
            <person name="Pitluck S."/>
            <person name="Kyrpides N."/>
            <person name="Mavromatis K."/>
            <person name="Ivanova N."/>
            <person name="Mikhailova N."/>
            <person name="Zeytun A."/>
            <person name="Brettin T."/>
            <person name="Detter J.C."/>
            <person name="Tapia R."/>
            <person name="Han C."/>
            <person name="Land M."/>
            <person name="Hauser L."/>
            <person name="Markowitz V."/>
            <person name="Cheng J.-F."/>
            <person name="Hugenholtz P."/>
            <person name="Woyke T."/>
            <person name="Wu D."/>
            <person name="Spring S."/>
            <person name="Schroeder M."/>
            <person name="Brambilla E."/>
            <person name="Klenk H.-P."/>
            <person name="Eisen J.A."/>
        </authorList>
    </citation>
    <scope>NUCLEOTIDE SEQUENCE [LARGE SCALE GENOMIC DNA]</scope>
    <source>
        <strain>DSM 19672</strain>
    </source>
</reference>
<evidence type="ECO:0000313" key="3">
    <source>
        <dbReference type="EMBL" id="ADR18987.1"/>
    </source>
</evidence>
<dbReference type="eggNOG" id="COG0859">
    <property type="taxonomic scope" value="Bacteria"/>
</dbReference>
<sequence length="333" mass="38118" precursor="true">MDNRPYTVVFQHDLGIGDLIFRLPYIEAVAKQSRNNRVVLIARPTCRALDILRSVEYIEEIIIYDRWRKEDNKGEHRGFSGFLKLLKIVKAKRFERIVIFSDRIRYGLLAFMAGIPIRIGYGGFGWNWPQRFFLNRKPYIKKYDGPCITNYEWATELSIKHGFTDRRLVPRLKIPIELIEKHKDITNGLPDKNIVVAVGASVKHKDWGVENFTQLAIRLLETGYGVIFIGGRSEEGILKNINEKIPDIIRIHLKTLMPESVMDSAAIIKHCDVCLGNDTGIVYVAAATESKTLVLIGNRPIPCHDPDIRYITAESISAITVDRVYNDLVEIIK</sequence>
<evidence type="ECO:0000256" key="1">
    <source>
        <dbReference type="ARBA" id="ARBA00022676"/>
    </source>
</evidence>
<dbReference type="Pfam" id="PF01075">
    <property type="entry name" value="Glyco_transf_9"/>
    <property type="match status" value="1"/>
</dbReference>
<evidence type="ECO:0000313" key="4">
    <source>
        <dbReference type="Proteomes" id="UP000007039"/>
    </source>
</evidence>
<keyword evidence="2 3" id="KW-0808">Transferase</keyword>
<dbReference type="CAZy" id="GT9">
    <property type="family name" value="Glycosyltransferase Family 9"/>
</dbReference>
<accession>E4TI71</accession>
<dbReference type="GO" id="GO:0005829">
    <property type="term" value="C:cytosol"/>
    <property type="evidence" value="ECO:0007669"/>
    <property type="project" value="TreeGrafter"/>
</dbReference>
<keyword evidence="1" id="KW-0328">Glycosyltransferase</keyword>
<dbReference type="EMBL" id="CP002347">
    <property type="protein sequence ID" value="ADR18987.1"/>
    <property type="molecule type" value="Genomic_DNA"/>
</dbReference>
<keyword evidence="4" id="KW-1185">Reference proteome</keyword>
<dbReference type="CDD" id="cd03789">
    <property type="entry name" value="GT9_LPS_heptosyltransferase"/>
    <property type="match status" value="1"/>
</dbReference>
<dbReference type="GO" id="GO:0009244">
    <property type="term" value="P:lipopolysaccharide core region biosynthetic process"/>
    <property type="evidence" value="ECO:0007669"/>
    <property type="project" value="TreeGrafter"/>
</dbReference>
<dbReference type="OrthoDB" id="9797795at2"/>
<dbReference type="PANTHER" id="PTHR30160">
    <property type="entry name" value="TETRAACYLDISACCHARIDE 4'-KINASE-RELATED"/>
    <property type="match status" value="1"/>
</dbReference>
<gene>
    <name evidence="3" type="ordered locus">Calni_1076</name>
</gene>
<dbReference type="STRING" id="768670.Calni_1076"/>
<dbReference type="HOGENOM" id="CLU_038371_0_0_0"/>
<dbReference type="GO" id="GO:0008713">
    <property type="term" value="F:ADP-heptose-lipopolysaccharide heptosyltransferase activity"/>
    <property type="evidence" value="ECO:0007669"/>
    <property type="project" value="TreeGrafter"/>
</dbReference>
<dbReference type="InterPro" id="IPR051199">
    <property type="entry name" value="LPS_LOS_Heptosyltrfase"/>
</dbReference>
<dbReference type="InterPro" id="IPR002201">
    <property type="entry name" value="Glyco_trans_9"/>
</dbReference>
<dbReference type="Proteomes" id="UP000007039">
    <property type="component" value="Chromosome"/>
</dbReference>
<organism evidence="3 4">
    <name type="scientific">Calditerrivibrio nitroreducens (strain DSM 19672 / NBRC 101217 / Yu37-1)</name>
    <dbReference type="NCBI Taxonomy" id="768670"/>
    <lineage>
        <taxon>Bacteria</taxon>
        <taxon>Pseudomonadati</taxon>
        <taxon>Deferribacterota</taxon>
        <taxon>Deferribacteres</taxon>
        <taxon>Deferribacterales</taxon>
        <taxon>Calditerrivibrionaceae</taxon>
    </lineage>
</organism>
<protein>
    <submittedName>
        <fullName evidence="3">Glycosyl transferase family 9</fullName>
    </submittedName>
</protein>
<dbReference type="KEGG" id="cni:Calni_1076"/>
<proteinExistence type="predicted"/>
<dbReference type="Gene3D" id="3.40.50.2000">
    <property type="entry name" value="Glycogen Phosphorylase B"/>
    <property type="match status" value="2"/>
</dbReference>
<dbReference type="AlphaFoldDB" id="E4TI71"/>
<name>E4TI71_CALNY</name>
<evidence type="ECO:0000256" key="2">
    <source>
        <dbReference type="ARBA" id="ARBA00022679"/>
    </source>
</evidence>